<organism evidence="7 8">
    <name type="scientific">Nostoc punctiforme FACHB-252</name>
    <dbReference type="NCBI Taxonomy" id="1357509"/>
    <lineage>
        <taxon>Bacteria</taxon>
        <taxon>Bacillati</taxon>
        <taxon>Cyanobacteriota</taxon>
        <taxon>Cyanophyceae</taxon>
        <taxon>Nostocales</taxon>
        <taxon>Nostocaceae</taxon>
        <taxon>Nostoc</taxon>
    </lineage>
</organism>
<dbReference type="InterPro" id="IPR001650">
    <property type="entry name" value="Helicase_C-like"/>
</dbReference>
<reference evidence="7 8" key="1">
    <citation type="journal article" date="2020" name="ISME J.">
        <title>Comparative genomics reveals insights into cyanobacterial evolution and habitat adaptation.</title>
        <authorList>
            <person name="Chen M.Y."/>
            <person name="Teng W.K."/>
            <person name="Zhao L."/>
            <person name="Hu C.X."/>
            <person name="Zhou Y.K."/>
            <person name="Han B.P."/>
            <person name="Song L.R."/>
            <person name="Shu W.S."/>
        </authorList>
    </citation>
    <scope>NUCLEOTIDE SEQUENCE [LARGE SCALE GENOMIC DNA]</scope>
    <source>
        <strain evidence="7 8">FACHB-252</strain>
    </source>
</reference>
<dbReference type="InterPro" id="IPR049730">
    <property type="entry name" value="SNF2/RAD54-like_C"/>
</dbReference>
<evidence type="ECO:0000256" key="4">
    <source>
        <dbReference type="SAM" id="Phobius"/>
    </source>
</evidence>
<dbReference type="SUPFAM" id="SSF56024">
    <property type="entry name" value="Phospholipase D/nuclease"/>
    <property type="match status" value="1"/>
</dbReference>
<dbReference type="Proteomes" id="UP000606396">
    <property type="component" value="Unassembled WGS sequence"/>
</dbReference>
<dbReference type="SMART" id="SM00382">
    <property type="entry name" value="AAA"/>
    <property type="match status" value="1"/>
</dbReference>
<keyword evidence="8" id="KW-1185">Reference proteome</keyword>
<dbReference type="EMBL" id="JACJTC010000020">
    <property type="protein sequence ID" value="MBD2614643.1"/>
    <property type="molecule type" value="Genomic_DNA"/>
</dbReference>
<dbReference type="PROSITE" id="PS51192">
    <property type="entry name" value="HELICASE_ATP_BIND_1"/>
    <property type="match status" value="1"/>
</dbReference>
<evidence type="ECO:0000259" key="5">
    <source>
        <dbReference type="PROSITE" id="PS51192"/>
    </source>
</evidence>
<keyword evidence="1" id="KW-0547">Nucleotide-binding</keyword>
<feature type="domain" description="Helicase ATP-binding" evidence="5">
    <location>
        <begin position="264"/>
        <end position="425"/>
    </location>
</feature>
<dbReference type="Pfam" id="PF04851">
    <property type="entry name" value="ResIII"/>
    <property type="match status" value="1"/>
</dbReference>
<dbReference type="SMART" id="SM00490">
    <property type="entry name" value="HELICc"/>
    <property type="match status" value="1"/>
</dbReference>
<dbReference type="InterPro" id="IPR003593">
    <property type="entry name" value="AAA+_ATPase"/>
</dbReference>
<evidence type="ECO:0000256" key="2">
    <source>
        <dbReference type="ARBA" id="ARBA00022801"/>
    </source>
</evidence>
<name>A0ABR8HFT0_NOSPU</name>
<dbReference type="InterPro" id="IPR027417">
    <property type="entry name" value="P-loop_NTPase"/>
</dbReference>
<dbReference type="InterPro" id="IPR014001">
    <property type="entry name" value="Helicase_ATP-bd"/>
</dbReference>
<keyword evidence="4" id="KW-0472">Membrane</keyword>
<keyword evidence="7" id="KW-0347">Helicase</keyword>
<evidence type="ECO:0000256" key="1">
    <source>
        <dbReference type="ARBA" id="ARBA00022741"/>
    </source>
</evidence>
<dbReference type="GO" id="GO:0004386">
    <property type="term" value="F:helicase activity"/>
    <property type="evidence" value="ECO:0007669"/>
    <property type="project" value="UniProtKB-KW"/>
</dbReference>
<dbReference type="PROSITE" id="PS51194">
    <property type="entry name" value="HELICASE_CTER"/>
    <property type="match status" value="1"/>
</dbReference>
<comment type="caution">
    <text evidence="7">The sequence shown here is derived from an EMBL/GenBank/DDBJ whole genome shotgun (WGS) entry which is preliminary data.</text>
</comment>
<sequence>MPIEALRSLSWIYAVLAVAGSIAVLLVGVGKLALVLQSNPDGQPIAGVGSGVGLEFIKAYFPEAQNIIRIASAYFTLVGYKLGRKYVASEVQFQILVGREEGKHVRATVIDEIMADLGQCDTDLWRTVFELVERMKSGRFIIRDAREMQVPFHCKFYICDSKLIWHGSSNYSRRGLCQSAEQVSVSHDSERICLFTNWYDDVAQNAQDLLAELIKKLEDWLNLATPFEVYLKTLFLLNNLAEYPLCLGAYSPVYYQKGVIARALRQANEYGGALIIAATGLGKTVIGAEIALRLQPIGRTSLVILIAPGGVRENWEQQLENRNVYFKFFNIDLLFRKASEESRHLTTQLEKLLQQANDNTVIIIDEAHFYRNELLREKSKRGKSLVYERIVPAVKAGAKIFLLTATAYGTDYLNLNSLLYLLPHRFYKPNLLEEQIPWEIIDAEEFSRLPIVTILGLPHVLQMARNRGDIDTNRRTFIQFGDERRYLPKSLKLYSLRYQLFLQPELQAAFDRRCFDQAFKSPHKWFDDDKMALCESAIDTVYNASLTNWLSSPVAMAYSIEQNLATLSSCEQTEDSSQLTLNLWEQSATDIHNQEDSALNVLDTQNRSHKTPMYISLEERRNTLMPLLARLRQSNYTDDKFLKLQNIIEHHCLDTRCKVIIFVKRYLTAQYLLSMLETTFSEALRIGCTVETDEGNPRLKAGLQRFEVLKQFSPRSHNYNASREYDVLICTDADGVGVNLQDADTVVNYDPPEGADELFQRAGRVLRMTANSERVVQFYTLVPLIIDQTDSLSRVQNDICKRFTRIAHRHNKSKRILGSGVISEEEHSEITLDNDLDVEQLTRDSQFLKDIGGLGAESMLTHVAVLEQYRSRAEELPEYLLSARSYSKPQPRIFVLLKYENKYCPILFNLSSKKLEKQDELAILDLIACIESEPCAAIQAAEIEKIANQAARSWCDFENISVDQVSKICGLYLVPLDKTVEINRLLNDTSNDEE</sequence>
<evidence type="ECO:0000313" key="8">
    <source>
        <dbReference type="Proteomes" id="UP000606396"/>
    </source>
</evidence>
<feature type="domain" description="Helicase C-terminal" evidence="6">
    <location>
        <begin position="647"/>
        <end position="818"/>
    </location>
</feature>
<accession>A0ABR8HFT0</accession>
<dbReference type="SMART" id="SM00487">
    <property type="entry name" value="DEXDc"/>
    <property type="match status" value="1"/>
</dbReference>
<gene>
    <name evidence="7" type="ORF">H6G94_25785</name>
</gene>
<keyword evidence="3" id="KW-0067">ATP-binding</keyword>
<evidence type="ECO:0000259" key="6">
    <source>
        <dbReference type="PROSITE" id="PS51194"/>
    </source>
</evidence>
<feature type="transmembrane region" description="Helical" evidence="4">
    <location>
        <begin position="12"/>
        <end position="36"/>
    </location>
</feature>
<dbReference type="RefSeq" id="WP_190951564.1">
    <property type="nucleotide sequence ID" value="NZ_JACJTC010000020.1"/>
</dbReference>
<keyword evidence="4" id="KW-0812">Transmembrane</keyword>
<dbReference type="InterPro" id="IPR006935">
    <property type="entry name" value="Helicase/UvrB_N"/>
</dbReference>
<evidence type="ECO:0000256" key="3">
    <source>
        <dbReference type="ARBA" id="ARBA00022840"/>
    </source>
</evidence>
<dbReference type="SUPFAM" id="SSF52540">
    <property type="entry name" value="P-loop containing nucleoside triphosphate hydrolases"/>
    <property type="match status" value="1"/>
</dbReference>
<dbReference type="Gene3D" id="3.30.870.10">
    <property type="entry name" value="Endonuclease Chain A"/>
    <property type="match status" value="1"/>
</dbReference>
<protein>
    <submittedName>
        <fullName evidence="7">DEAD/DEAH box helicase family protein</fullName>
    </submittedName>
</protein>
<dbReference type="Gene3D" id="3.40.50.300">
    <property type="entry name" value="P-loop containing nucleotide triphosphate hydrolases"/>
    <property type="match status" value="2"/>
</dbReference>
<dbReference type="Pfam" id="PF00271">
    <property type="entry name" value="Helicase_C"/>
    <property type="match status" value="1"/>
</dbReference>
<keyword evidence="2" id="KW-0378">Hydrolase</keyword>
<evidence type="ECO:0000313" key="7">
    <source>
        <dbReference type="EMBL" id="MBD2614643.1"/>
    </source>
</evidence>
<keyword evidence="4" id="KW-1133">Transmembrane helix</keyword>
<dbReference type="PANTHER" id="PTHR24031">
    <property type="entry name" value="RNA HELICASE"/>
    <property type="match status" value="1"/>
</dbReference>
<dbReference type="CDD" id="cd18793">
    <property type="entry name" value="SF2_C_SNF"/>
    <property type="match status" value="1"/>
</dbReference>
<proteinExistence type="predicted"/>